<dbReference type="OrthoDB" id="7595393at2"/>
<feature type="region of interest" description="Disordered" evidence="1">
    <location>
        <begin position="275"/>
        <end position="294"/>
    </location>
</feature>
<evidence type="ECO:0000313" key="2">
    <source>
        <dbReference type="EMBL" id="ALH83127.1"/>
    </source>
</evidence>
<feature type="region of interest" description="Disordered" evidence="1">
    <location>
        <begin position="488"/>
        <end position="527"/>
    </location>
</feature>
<reference evidence="2 3" key="1">
    <citation type="journal article" date="2015" name="Genome Announc.">
        <title>Complete Genome Sequence of Polypropylene Glycol- and Polyethylene Glycol-Degrading Sphingopyxis macrogoltabida Strain EY-1.</title>
        <authorList>
            <person name="Ohtsubo Y."/>
            <person name="Nagata Y."/>
            <person name="Numata M."/>
            <person name="Tsuchikane K."/>
            <person name="Hosoyama A."/>
            <person name="Yamazoe A."/>
            <person name="Tsuda M."/>
            <person name="Fujita N."/>
            <person name="Kawai F."/>
        </authorList>
    </citation>
    <scope>NUCLEOTIDE SEQUENCE [LARGE SCALE GENOMIC DNA]</scope>
    <source>
        <strain evidence="2 3">EY-1</strain>
        <plasmid evidence="2">1</plasmid>
    </source>
</reference>
<dbReference type="RefSeq" id="WP_054590571.1">
    <property type="nucleotide sequence ID" value="NZ_CP012701.1"/>
</dbReference>
<dbReference type="KEGG" id="smag:AN936_23580"/>
<proteinExistence type="predicted"/>
<feature type="compositionally biased region" description="Basic and acidic residues" evidence="1">
    <location>
        <begin position="318"/>
        <end position="327"/>
    </location>
</feature>
<feature type="compositionally biased region" description="Low complexity" evidence="1">
    <location>
        <begin position="334"/>
        <end position="343"/>
    </location>
</feature>
<evidence type="ECO:0000313" key="3">
    <source>
        <dbReference type="Proteomes" id="UP000058074"/>
    </source>
</evidence>
<keyword evidence="2" id="KW-0614">Plasmid</keyword>
<dbReference type="Proteomes" id="UP000058074">
    <property type="component" value="Plasmid 1"/>
</dbReference>
<feature type="compositionally biased region" description="Pro residues" evidence="1">
    <location>
        <begin position="416"/>
        <end position="432"/>
    </location>
</feature>
<evidence type="ECO:0000256" key="1">
    <source>
        <dbReference type="SAM" id="MobiDB-lite"/>
    </source>
</evidence>
<feature type="compositionally biased region" description="Pro residues" evidence="1">
    <location>
        <begin position="281"/>
        <end position="291"/>
    </location>
</feature>
<dbReference type="PATRIC" id="fig|33050.5.peg.4769"/>
<name>A0A0N9UT63_SPHMC</name>
<gene>
    <name evidence="2" type="ORF">AN936_23580</name>
</gene>
<feature type="region of interest" description="Disordered" evidence="1">
    <location>
        <begin position="414"/>
        <end position="438"/>
    </location>
</feature>
<feature type="region of interest" description="Disordered" evidence="1">
    <location>
        <begin position="304"/>
        <end position="355"/>
    </location>
</feature>
<organism evidence="2 3">
    <name type="scientific">Sphingopyxis macrogoltabida</name>
    <name type="common">Sphingomonas macrogoltabidus</name>
    <dbReference type="NCBI Taxonomy" id="33050"/>
    <lineage>
        <taxon>Bacteria</taxon>
        <taxon>Pseudomonadati</taxon>
        <taxon>Pseudomonadota</taxon>
        <taxon>Alphaproteobacteria</taxon>
        <taxon>Sphingomonadales</taxon>
        <taxon>Sphingomonadaceae</taxon>
        <taxon>Sphingopyxis</taxon>
    </lineage>
</organism>
<dbReference type="AlphaFoldDB" id="A0A0N9UT63"/>
<feature type="compositionally biased region" description="Basic and acidic residues" evidence="1">
    <location>
        <begin position="503"/>
        <end position="514"/>
    </location>
</feature>
<accession>A0A0N9UT63</accession>
<protein>
    <submittedName>
        <fullName evidence="2">Uncharacterized protein</fullName>
    </submittedName>
</protein>
<sequence length="527" mass="59194">MLHGFGVYPVSLQIDIDSYEGDWRHVARFRNRSGWLAVAEAEIWTGNELCATLPMIVGCDENEDEIPAFIAANLLDCATSYPKPCYELAPPALDDLLDGQKADVRKRWLRENVASIAAIHEQADQALLEVETKVAVQTRKSDKAIARMRRQLRFLPLDDPGRALLAEAIAEEEEWQDRIIDWLGERREELRRHYDVLQHKASKGLRPRIEVDTLYLINWHHRSAPTSDVLCAWAEIVRDTREVHRRGSHPLDISDKQIKALADFAQAPGWVERKGGFIPRPATPSPMPTKPSPRRIEVDWTAMGGVPSRATDTPTNDNARDVQRRPEPLPASTPPRSASPSGAQVAKPRTRLEKTEAKRAQFQAKLEAIRAHGAGLPPRSGRFLDAQGKERRFEKYIAAFDAEIASIRARIRPEVPEPPTSATPNLRPPQTAPTPEASCEVQAERAILLERLRQLEIQGQKFRQGSPKMHRNQIARIEISRKIAALDRRLNPISPSPPTTSESRTKQDLLDEMLRSAGASANGRKPL</sequence>
<dbReference type="EMBL" id="CP012701">
    <property type="protein sequence ID" value="ALH83127.1"/>
    <property type="molecule type" value="Genomic_DNA"/>
</dbReference>
<geneLocation type="plasmid" evidence="2 3">
    <name>1</name>
</geneLocation>